<dbReference type="Proteomes" id="UP001381693">
    <property type="component" value="Unassembled WGS sequence"/>
</dbReference>
<feature type="domain" description="RRM" evidence="5">
    <location>
        <begin position="207"/>
        <end position="275"/>
    </location>
</feature>
<feature type="compositionally biased region" description="Polar residues" evidence="4">
    <location>
        <begin position="19"/>
        <end position="28"/>
    </location>
</feature>
<protein>
    <submittedName>
        <fullName evidence="6">Paraspeckle component 1</fullName>
    </submittedName>
</protein>
<feature type="domain" description="RRM" evidence="5">
    <location>
        <begin position="133"/>
        <end position="205"/>
    </location>
</feature>
<keyword evidence="7" id="KW-1185">Reference proteome</keyword>
<dbReference type="SMART" id="SM00360">
    <property type="entry name" value="RRM"/>
    <property type="match status" value="2"/>
</dbReference>
<comment type="caution">
    <text evidence="6">The sequence shown here is derived from an EMBL/GenBank/DDBJ whole genome shotgun (WGS) entry which is preliminary data.</text>
</comment>
<evidence type="ECO:0000256" key="1">
    <source>
        <dbReference type="ARBA" id="ARBA00022737"/>
    </source>
</evidence>
<feature type="region of interest" description="Disordered" evidence="4">
    <location>
        <begin position="1"/>
        <end position="96"/>
    </location>
</feature>
<evidence type="ECO:0000313" key="6">
    <source>
        <dbReference type="EMBL" id="KAK7083546.1"/>
    </source>
</evidence>
<feature type="non-terminal residue" evidence="6">
    <location>
        <position position="275"/>
    </location>
</feature>
<evidence type="ECO:0000256" key="2">
    <source>
        <dbReference type="ARBA" id="ARBA00022884"/>
    </source>
</evidence>
<evidence type="ECO:0000256" key="4">
    <source>
        <dbReference type="SAM" id="MobiDB-lite"/>
    </source>
</evidence>
<proteinExistence type="predicted"/>
<dbReference type="Pfam" id="PF00076">
    <property type="entry name" value="RRM_1"/>
    <property type="match status" value="2"/>
</dbReference>
<dbReference type="PANTHER" id="PTHR23189">
    <property type="entry name" value="RNA RECOGNITION MOTIF-CONTAINING"/>
    <property type="match status" value="1"/>
</dbReference>
<dbReference type="PROSITE" id="PS50102">
    <property type="entry name" value="RRM"/>
    <property type="match status" value="2"/>
</dbReference>
<feature type="compositionally biased region" description="Polar residues" evidence="4">
    <location>
        <begin position="1"/>
        <end position="12"/>
    </location>
</feature>
<dbReference type="GO" id="GO:0003723">
    <property type="term" value="F:RNA binding"/>
    <property type="evidence" value="ECO:0007669"/>
    <property type="project" value="UniProtKB-UniRule"/>
</dbReference>
<dbReference type="EMBL" id="JAXCGZ010002835">
    <property type="protein sequence ID" value="KAK7083546.1"/>
    <property type="molecule type" value="Genomic_DNA"/>
</dbReference>
<dbReference type="SUPFAM" id="SSF54928">
    <property type="entry name" value="RNA-binding domain, RBD"/>
    <property type="match status" value="1"/>
</dbReference>
<organism evidence="6 7">
    <name type="scientific">Halocaridina rubra</name>
    <name type="common">Hawaiian red shrimp</name>
    <dbReference type="NCBI Taxonomy" id="373956"/>
    <lineage>
        <taxon>Eukaryota</taxon>
        <taxon>Metazoa</taxon>
        <taxon>Ecdysozoa</taxon>
        <taxon>Arthropoda</taxon>
        <taxon>Crustacea</taxon>
        <taxon>Multicrustacea</taxon>
        <taxon>Malacostraca</taxon>
        <taxon>Eumalacostraca</taxon>
        <taxon>Eucarida</taxon>
        <taxon>Decapoda</taxon>
        <taxon>Pleocyemata</taxon>
        <taxon>Caridea</taxon>
        <taxon>Atyoidea</taxon>
        <taxon>Atyidae</taxon>
        <taxon>Halocaridina</taxon>
    </lineage>
</organism>
<dbReference type="InterPro" id="IPR000504">
    <property type="entry name" value="RRM_dom"/>
</dbReference>
<evidence type="ECO:0000256" key="3">
    <source>
        <dbReference type="PROSITE-ProRule" id="PRU00176"/>
    </source>
</evidence>
<keyword evidence="2 3" id="KW-0694">RNA-binding</keyword>
<dbReference type="FunFam" id="3.30.70.330:FF:000043">
    <property type="entry name" value="paraspeckle component 1 isoform X1"/>
    <property type="match status" value="1"/>
</dbReference>
<dbReference type="InterPro" id="IPR035979">
    <property type="entry name" value="RBD_domain_sf"/>
</dbReference>
<gene>
    <name evidence="6" type="primary">PSPC1_1</name>
    <name evidence="6" type="ORF">SK128_012709</name>
</gene>
<dbReference type="Gene3D" id="3.30.70.330">
    <property type="match status" value="2"/>
</dbReference>
<evidence type="ECO:0000313" key="7">
    <source>
        <dbReference type="Proteomes" id="UP001381693"/>
    </source>
</evidence>
<sequence length="275" mass="30029">MENGMSQATSVHQRLGGFSNANNQQEQSTMRDNKFSPQGAGGRGGMSSRGGMGRGRGGSSQQSGAIGGQQGSGKWAQQGQGNTPKPLMGSNYSGGGRRDYFERLMERVNEEFSGPQMSLPALDTSEKKFNSYSRLFIGNLPKDISEEELKALFRPFGELGQVYLNKEGSFSFVNLDYKMNAEKAKRELQGKELRNRPMKIRSASVNSGVRVKNLSATVSNELLEKAFSIFGLIETCRVIVDNRGNPTGDGLVIFSDKKGAALAMTKCQEECYFLT</sequence>
<name>A0AAN8XIN9_HALRR</name>
<dbReference type="AlphaFoldDB" id="A0AAN8XIN9"/>
<reference evidence="6 7" key="1">
    <citation type="submission" date="2023-11" db="EMBL/GenBank/DDBJ databases">
        <title>Halocaridina rubra genome assembly.</title>
        <authorList>
            <person name="Smith C."/>
        </authorList>
    </citation>
    <scope>NUCLEOTIDE SEQUENCE [LARGE SCALE GENOMIC DNA]</scope>
    <source>
        <strain evidence="6">EP-1</strain>
        <tissue evidence="6">Whole</tissue>
    </source>
</reference>
<feature type="compositionally biased region" description="Gly residues" evidence="4">
    <location>
        <begin position="39"/>
        <end position="58"/>
    </location>
</feature>
<accession>A0AAN8XIN9</accession>
<keyword evidence="1" id="KW-0677">Repeat</keyword>
<evidence type="ECO:0000259" key="5">
    <source>
        <dbReference type="PROSITE" id="PS50102"/>
    </source>
</evidence>
<dbReference type="InterPro" id="IPR012677">
    <property type="entry name" value="Nucleotide-bd_a/b_plait_sf"/>
</dbReference>